<reference evidence="6 7" key="1">
    <citation type="journal article" date="2019" name="Int. J. Syst. Evol. Microbiol.">
        <title>The Global Catalogue of Microorganisms (GCM) 10K type strain sequencing project: providing services to taxonomists for standard genome sequencing and annotation.</title>
        <authorList>
            <consortium name="The Broad Institute Genomics Platform"/>
            <consortium name="The Broad Institute Genome Sequencing Center for Infectious Disease"/>
            <person name="Wu L."/>
            <person name="Ma J."/>
        </authorList>
    </citation>
    <scope>NUCLEOTIDE SEQUENCE [LARGE SCALE GENOMIC DNA]</scope>
    <source>
        <strain evidence="6 7">CGMCC 1.10593</strain>
    </source>
</reference>
<evidence type="ECO:0000313" key="7">
    <source>
        <dbReference type="Proteomes" id="UP001597052"/>
    </source>
</evidence>
<protein>
    <submittedName>
        <fullName evidence="6">PAS domain-containing protein</fullName>
    </submittedName>
</protein>
<evidence type="ECO:0000259" key="4">
    <source>
        <dbReference type="PROSITE" id="PS50112"/>
    </source>
</evidence>
<dbReference type="SUPFAM" id="SSF55785">
    <property type="entry name" value="PYP-like sensor domain (PAS domain)"/>
    <property type="match status" value="1"/>
</dbReference>
<dbReference type="Gene3D" id="3.30.450.20">
    <property type="entry name" value="PAS domain"/>
    <property type="match status" value="1"/>
</dbReference>
<keyword evidence="3" id="KW-0157">Chromophore</keyword>
<gene>
    <name evidence="6" type="ORF">ACFSBW_14910</name>
</gene>
<feature type="domain" description="PAS" evidence="4">
    <location>
        <begin position="80"/>
        <end position="124"/>
    </location>
</feature>
<dbReference type="InterPro" id="IPR000700">
    <property type="entry name" value="PAS-assoc_C"/>
</dbReference>
<dbReference type="PROSITE" id="PS50113">
    <property type="entry name" value="PAC"/>
    <property type="match status" value="1"/>
</dbReference>
<name>A0ABD6DBD8_9EURY</name>
<comment type="caution">
    <text evidence="6">The sequence shown here is derived from an EMBL/GenBank/DDBJ whole genome shotgun (WGS) entry which is preliminary data.</text>
</comment>
<dbReference type="Pfam" id="PF13426">
    <property type="entry name" value="PAS_9"/>
    <property type="match status" value="1"/>
</dbReference>
<dbReference type="InterPro" id="IPR000014">
    <property type="entry name" value="PAS"/>
</dbReference>
<dbReference type="CDD" id="cd00130">
    <property type="entry name" value="PAS"/>
    <property type="match status" value="1"/>
</dbReference>
<proteinExistence type="predicted"/>
<evidence type="ECO:0000256" key="1">
    <source>
        <dbReference type="ARBA" id="ARBA00022630"/>
    </source>
</evidence>
<dbReference type="RefSeq" id="WP_256396311.1">
    <property type="nucleotide sequence ID" value="NZ_JANHDJ010000004.1"/>
</dbReference>
<dbReference type="NCBIfam" id="TIGR00229">
    <property type="entry name" value="sensory_box"/>
    <property type="match status" value="1"/>
</dbReference>
<dbReference type="EMBL" id="JBHUDM010000004">
    <property type="protein sequence ID" value="MFD1643165.1"/>
    <property type="molecule type" value="Genomic_DNA"/>
</dbReference>
<evidence type="ECO:0000313" key="6">
    <source>
        <dbReference type="EMBL" id="MFD1643165.1"/>
    </source>
</evidence>
<evidence type="ECO:0000256" key="2">
    <source>
        <dbReference type="ARBA" id="ARBA00022643"/>
    </source>
</evidence>
<dbReference type="InterPro" id="IPR035965">
    <property type="entry name" value="PAS-like_dom_sf"/>
</dbReference>
<evidence type="ECO:0000259" key="5">
    <source>
        <dbReference type="PROSITE" id="PS50113"/>
    </source>
</evidence>
<organism evidence="6 7">
    <name type="scientific">Halohasta litorea</name>
    <dbReference type="NCBI Taxonomy" id="869891"/>
    <lineage>
        <taxon>Archaea</taxon>
        <taxon>Methanobacteriati</taxon>
        <taxon>Methanobacteriota</taxon>
        <taxon>Stenosarchaea group</taxon>
        <taxon>Halobacteria</taxon>
        <taxon>Halobacteriales</taxon>
        <taxon>Haloferacaceae</taxon>
        <taxon>Halohasta</taxon>
    </lineage>
</organism>
<dbReference type="Proteomes" id="UP001597052">
    <property type="component" value="Unassembled WGS sequence"/>
</dbReference>
<dbReference type="InterPro" id="IPR001610">
    <property type="entry name" value="PAC"/>
</dbReference>
<dbReference type="PROSITE" id="PS50112">
    <property type="entry name" value="PAS"/>
    <property type="match status" value="1"/>
</dbReference>
<accession>A0ABD6DBD8</accession>
<dbReference type="SMART" id="SM00086">
    <property type="entry name" value="PAC"/>
    <property type="match status" value="1"/>
</dbReference>
<dbReference type="PANTHER" id="PTHR47429:SF2">
    <property type="entry name" value="PROTEIN TWIN LOV 1"/>
    <property type="match status" value="1"/>
</dbReference>
<dbReference type="AlphaFoldDB" id="A0ABD6DBD8"/>
<dbReference type="PANTHER" id="PTHR47429">
    <property type="entry name" value="PROTEIN TWIN LOV 1"/>
    <property type="match status" value="1"/>
</dbReference>
<evidence type="ECO:0000256" key="3">
    <source>
        <dbReference type="ARBA" id="ARBA00022991"/>
    </source>
</evidence>
<keyword evidence="2" id="KW-0288">FMN</keyword>
<sequence length="174" mass="19250">MTADAELERLFQDRKRTAGPIIPSLALLKRIAEILGEIRAAAGADIHHDEASTLDWNTPSMDNAPVGMAISGPAYQDDPIYYVNERFETITGYQEADLLGGNLRVLQGPETDPEPVADIREALDIWAPVIVELRNYRNDGTPFRNRLALAPIADETGTISNWVGLQEDITHQRS</sequence>
<keyword evidence="1" id="KW-0285">Flavoprotein</keyword>
<keyword evidence="7" id="KW-1185">Reference proteome</keyword>
<feature type="domain" description="PAC" evidence="5">
    <location>
        <begin position="129"/>
        <end position="174"/>
    </location>
</feature>